<dbReference type="PROSITE" id="PS51257">
    <property type="entry name" value="PROKAR_LIPOPROTEIN"/>
    <property type="match status" value="1"/>
</dbReference>
<dbReference type="RefSeq" id="WP_091091701.1">
    <property type="nucleotide sequence ID" value="NZ_FNRD01000010.1"/>
</dbReference>
<protein>
    <recommendedName>
        <fullName evidence="3">Alpha/beta hydrolase</fullName>
    </recommendedName>
</protein>
<dbReference type="Gene3D" id="3.40.50.1820">
    <property type="entry name" value="alpha/beta hydrolase"/>
    <property type="match status" value="1"/>
</dbReference>
<dbReference type="Proteomes" id="UP000198951">
    <property type="component" value="Unassembled WGS sequence"/>
</dbReference>
<dbReference type="InterPro" id="IPR029058">
    <property type="entry name" value="AB_hydrolase_fold"/>
</dbReference>
<dbReference type="AlphaFoldDB" id="A0A1H4ES63"/>
<dbReference type="EMBL" id="FNRD01000010">
    <property type="protein sequence ID" value="SEA87102.1"/>
    <property type="molecule type" value="Genomic_DNA"/>
</dbReference>
<dbReference type="SUPFAM" id="SSF53474">
    <property type="entry name" value="alpha/beta-Hydrolases"/>
    <property type="match status" value="1"/>
</dbReference>
<dbReference type="STRING" id="150146.SAMN05443667_110120"/>
<name>A0A1H4ES63_9FLAO</name>
<evidence type="ECO:0000313" key="1">
    <source>
        <dbReference type="EMBL" id="SEA87102.1"/>
    </source>
</evidence>
<dbReference type="OrthoDB" id="10000363at2"/>
<proteinExistence type="predicted"/>
<reference evidence="2" key="1">
    <citation type="submission" date="2016-10" db="EMBL/GenBank/DDBJ databases">
        <authorList>
            <person name="Varghese N."/>
            <person name="Submissions S."/>
        </authorList>
    </citation>
    <scope>NUCLEOTIDE SEQUENCE [LARGE SCALE GENOMIC DNA]</scope>
    <source>
        <strain evidence="2">DSM 22376</strain>
    </source>
</reference>
<evidence type="ECO:0000313" key="2">
    <source>
        <dbReference type="Proteomes" id="UP000198951"/>
    </source>
</evidence>
<organism evidence="1 2">
    <name type="scientific">Flavobacterium gillisiae</name>
    <dbReference type="NCBI Taxonomy" id="150146"/>
    <lineage>
        <taxon>Bacteria</taxon>
        <taxon>Pseudomonadati</taxon>
        <taxon>Bacteroidota</taxon>
        <taxon>Flavobacteriia</taxon>
        <taxon>Flavobacteriales</taxon>
        <taxon>Flavobacteriaceae</taxon>
        <taxon>Flavobacterium</taxon>
    </lineage>
</organism>
<gene>
    <name evidence="1" type="ORF">SAMN05443667_110120</name>
</gene>
<accession>A0A1H4ES63</accession>
<sequence>MKNLILLCAFALIFSCTTRDENSPVNLPKEILSPLQSEVVYRFDVNVNTSNPNIMGDIGEDYIDKGLIILPKGYSSSGNPVKLVIYGHGGGGYVSDNFSESENDNYCKFMSSLGYAVLDMSGIPEGLVSKLKIDRGRTVGSFIALRSYIAGYDFVMDNFNIDRSGCYFFGNSNGGLTGMNLANLSEIPFIAQAGICPMISIERNLWSYNAGTLSLSGGEFNSLQNRANIIRLFGMENVNNQVELNKAIYEKDKVGVYDPFDYLIYQNNSDYSVPFKIFQTKDDWAVKFSLTKEFVDIMNKRGNNISLREFESGGHTPEPQKGSVGTYIYHYNNYSLTATVLEVAKWFEGKQGYQVNYRK</sequence>
<keyword evidence="2" id="KW-1185">Reference proteome</keyword>
<evidence type="ECO:0008006" key="3">
    <source>
        <dbReference type="Google" id="ProtNLM"/>
    </source>
</evidence>